<evidence type="ECO:0000256" key="3">
    <source>
        <dbReference type="ARBA" id="ARBA00022801"/>
    </source>
</evidence>
<evidence type="ECO:0000256" key="5">
    <source>
        <dbReference type="RuleBase" id="RU361168"/>
    </source>
</evidence>
<dbReference type="PANTHER" id="PTHR11452">
    <property type="entry name" value="ALPHA-GALACTOSIDASE/ALPHA-N-ACETYLGALACTOSAMINIDASE"/>
    <property type="match status" value="1"/>
</dbReference>
<dbReference type="CDD" id="cd04081">
    <property type="entry name" value="CBM35_galactosidase-like"/>
    <property type="match status" value="1"/>
</dbReference>
<dbReference type="InterPro" id="IPR017853">
    <property type="entry name" value="GH"/>
</dbReference>
<dbReference type="SUPFAM" id="SSF51011">
    <property type="entry name" value="Glycosyl hydrolase domain"/>
    <property type="match status" value="1"/>
</dbReference>
<keyword evidence="9" id="KW-1185">Reference proteome</keyword>
<evidence type="ECO:0000259" key="7">
    <source>
        <dbReference type="PROSITE" id="PS51175"/>
    </source>
</evidence>
<evidence type="ECO:0000313" key="8">
    <source>
        <dbReference type="EMBL" id="MFC1420656.1"/>
    </source>
</evidence>
<sequence>MRHRAPQLTAVLAVTAAAVAAVLLAAPSARAENNGVGLKPVLGWSSWSFIRKAPSAAKIDAQADAMKSSGLAAVGFDYVNLDDFWYQCPGSQGPNVDQYGRWVTDPAKFPASGSTDGIQAVANHVHGDGLKFGLYVTPGISKQAVSQNTAIQGTSYHADDIATTTAEKNYNCSGMVGIDYGKPGAQAFINSWANEFAAWGVDYVKIDGVGTGDVADIQAWSAALRQTGRPIHLELSNSLAIGSAATWAQYANGWRTGGDIECYGCESGGSSYPLTQWSSVQSRFAQVAAWQPYGGPGGYNDYDSLEVGNGADDGLTAPERQSQMSLWAMGAAPLVLGTDLTNLDPTDLGYLKNSRVLAVDQDGIDAARLVNNGDQQVYSKTEPNGDVILGLFNYSGTASTTVTVPLASAGISGSAAATDLWTGGSLGTVSGAYSVTLAPGAVRLIRAVPSGSRAVRIEAESSGNTLAGATRTASCSGCSGGTKVGYIGDGAADYLTVNGINEASAGARTLTFSYLLSGSRSFSISVNGGPDTTVNLTGSSFSTVYTASVPITVKAGANTVRFHNDTAYAPDLDVITVQ</sequence>
<dbReference type="Gene3D" id="3.20.20.70">
    <property type="entry name" value="Aldolase class I"/>
    <property type="match status" value="1"/>
</dbReference>
<dbReference type="SUPFAM" id="SSF51445">
    <property type="entry name" value="(Trans)glycosidases"/>
    <property type="match status" value="1"/>
</dbReference>
<comment type="catalytic activity">
    <reaction evidence="5">
        <text>Hydrolysis of terminal, non-reducing alpha-D-galactose residues in alpha-D-galactosides, including galactose oligosaccharides, galactomannans and galactolipids.</text>
        <dbReference type="EC" id="3.2.1.22"/>
    </reaction>
</comment>
<dbReference type="InterPro" id="IPR002241">
    <property type="entry name" value="Glyco_hydro_27"/>
</dbReference>
<dbReference type="Gene3D" id="2.60.40.1180">
    <property type="entry name" value="Golgi alpha-mannosidase II"/>
    <property type="match status" value="1"/>
</dbReference>
<dbReference type="RefSeq" id="WP_380542318.1">
    <property type="nucleotide sequence ID" value="NZ_JBHFAB010000028.1"/>
</dbReference>
<evidence type="ECO:0000256" key="1">
    <source>
        <dbReference type="ARBA" id="ARBA00009743"/>
    </source>
</evidence>
<evidence type="ECO:0000313" key="9">
    <source>
        <dbReference type="Proteomes" id="UP001592531"/>
    </source>
</evidence>
<dbReference type="InterPro" id="IPR041233">
    <property type="entry name" value="Melibiase_C"/>
</dbReference>
<dbReference type="InterPro" id="IPR013785">
    <property type="entry name" value="Aldolase_TIM"/>
</dbReference>
<comment type="similarity">
    <text evidence="1 5">Belongs to the glycosyl hydrolase 27 family.</text>
</comment>
<dbReference type="InterPro" id="IPR008979">
    <property type="entry name" value="Galactose-bd-like_sf"/>
</dbReference>
<keyword evidence="5" id="KW-1015">Disulfide bond</keyword>
<gene>
    <name evidence="8" type="ORF">ACEZDE_29030</name>
</gene>
<dbReference type="PRINTS" id="PR00740">
    <property type="entry name" value="GLHYDRLASE27"/>
</dbReference>
<evidence type="ECO:0000256" key="2">
    <source>
        <dbReference type="ARBA" id="ARBA00022729"/>
    </source>
</evidence>
<feature type="domain" description="CBM6" evidence="7">
    <location>
        <begin position="455"/>
        <end position="578"/>
    </location>
</feature>
<dbReference type="SUPFAM" id="SSF49785">
    <property type="entry name" value="Galactose-binding domain-like"/>
    <property type="match status" value="1"/>
</dbReference>
<dbReference type="EC" id="3.2.1.22" evidence="5"/>
<dbReference type="PANTHER" id="PTHR11452:SF33">
    <property type="entry name" value="ALPHA-GALACTOSIDASE 2"/>
    <property type="match status" value="1"/>
</dbReference>
<accession>A0ABV6W3T2</accession>
<protein>
    <recommendedName>
        <fullName evidence="5">Alpha-galactosidase</fullName>
        <ecNumber evidence="5">3.2.1.22</ecNumber>
    </recommendedName>
    <alternativeName>
        <fullName evidence="5">Melibiase</fullName>
    </alternativeName>
</protein>
<comment type="caution">
    <text evidence="8">The sequence shown here is derived from an EMBL/GenBank/DDBJ whole genome shotgun (WGS) entry which is preliminary data.</text>
</comment>
<feature type="chain" id="PRO_5046201625" description="Alpha-galactosidase" evidence="6">
    <location>
        <begin position="32"/>
        <end position="578"/>
    </location>
</feature>
<dbReference type="EMBL" id="JBHFAB010000028">
    <property type="protein sequence ID" value="MFC1420656.1"/>
    <property type="molecule type" value="Genomic_DNA"/>
</dbReference>
<keyword evidence="4 5" id="KW-0326">Glycosidase</keyword>
<dbReference type="Proteomes" id="UP001592531">
    <property type="component" value="Unassembled WGS sequence"/>
</dbReference>
<dbReference type="Gene3D" id="2.60.120.260">
    <property type="entry name" value="Galactose-binding domain-like"/>
    <property type="match status" value="1"/>
</dbReference>
<organism evidence="8 9">
    <name type="scientific">Streptacidiphilus cavernicola</name>
    <dbReference type="NCBI Taxonomy" id="3342716"/>
    <lineage>
        <taxon>Bacteria</taxon>
        <taxon>Bacillati</taxon>
        <taxon>Actinomycetota</taxon>
        <taxon>Actinomycetes</taxon>
        <taxon>Kitasatosporales</taxon>
        <taxon>Streptomycetaceae</taxon>
        <taxon>Streptacidiphilus</taxon>
    </lineage>
</organism>
<dbReference type="InterPro" id="IPR013780">
    <property type="entry name" value="Glyco_hydro_b"/>
</dbReference>
<reference evidence="8 9" key="1">
    <citation type="submission" date="2024-09" db="EMBL/GenBank/DDBJ databases">
        <authorList>
            <person name="Lee S.D."/>
        </authorList>
    </citation>
    <scope>NUCLEOTIDE SEQUENCE [LARGE SCALE GENOMIC DNA]</scope>
    <source>
        <strain evidence="8 9">N8-3</strain>
    </source>
</reference>
<dbReference type="CDD" id="cd14792">
    <property type="entry name" value="GH27"/>
    <property type="match status" value="1"/>
</dbReference>
<evidence type="ECO:0000256" key="6">
    <source>
        <dbReference type="SAM" id="SignalP"/>
    </source>
</evidence>
<dbReference type="GO" id="GO:0016787">
    <property type="term" value="F:hydrolase activity"/>
    <property type="evidence" value="ECO:0007669"/>
    <property type="project" value="UniProtKB-KW"/>
</dbReference>
<dbReference type="Pfam" id="PF17801">
    <property type="entry name" value="Melibiase_C"/>
    <property type="match status" value="1"/>
</dbReference>
<keyword evidence="2 6" id="KW-0732">Signal</keyword>
<dbReference type="PROSITE" id="PS51175">
    <property type="entry name" value="CBM6"/>
    <property type="match status" value="1"/>
</dbReference>
<proteinExistence type="inferred from homology"/>
<feature type="signal peptide" evidence="6">
    <location>
        <begin position="1"/>
        <end position="31"/>
    </location>
</feature>
<dbReference type="Pfam" id="PF16499">
    <property type="entry name" value="Melibiase_2"/>
    <property type="match status" value="2"/>
</dbReference>
<evidence type="ECO:0000256" key="4">
    <source>
        <dbReference type="ARBA" id="ARBA00023295"/>
    </source>
</evidence>
<name>A0ABV6W3T2_9ACTN</name>
<keyword evidence="3 5" id="KW-0378">Hydrolase</keyword>
<dbReference type="InterPro" id="IPR005084">
    <property type="entry name" value="CBM6"/>
</dbReference>